<dbReference type="GO" id="GO:0004356">
    <property type="term" value="F:glutamine synthetase activity"/>
    <property type="evidence" value="ECO:0007669"/>
    <property type="project" value="UniProtKB-EC"/>
</dbReference>
<dbReference type="AlphaFoldDB" id="A0A914DZH4"/>
<dbReference type="Pfam" id="PF00120">
    <property type="entry name" value="Gln-synt_C"/>
    <property type="match status" value="1"/>
</dbReference>
<dbReference type="GO" id="GO:0005524">
    <property type="term" value="F:ATP binding"/>
    <property type="evidence" value="ECO:0007669"/>
    <property type="project" value="UniProtKB-KW"/>
</dbReference>
<dbReference type="SUPFAM" id="SSF55931">
    <property type="entry name" value="Glutamine synthetase/guanido kinase"/>
    <property type="match status" value="1"/>
</dbReference>
<evidence type="ECO:0000256" key="7">
    <source>
        <dbReference type="ARBA" id="ARBA00022840"/>
    </source>
</evidence>
<evidence type="ECO:0000256" key="6">
    <source>
        <dbReference type="ARBA" id="ARBA00022741"/>
    </source>
</evidence>
<dbReference type="Gene3D" id="3.30.590.10">
    <property type="entry name" value="Glutamine synthetase/guanido kinase, catalytic domain"/>
    <property type="match status" value="1"/>
</dbReference>
<organism evidence="11 12">
    <name type="scientific">Acrobeloides nanus</name>
    <dbReference type="NCBI Taxonomy" id="290746"/>
    <lineage>
        <taxon>Eukaryota</taxon>
        <taxon>Metazoa</taxon>
        <taxon>Ecdysozoa</taxon>
        <taxon>Nematoda</taxon>
        <taxon>Chromadorea</taxon>
        <taxon>Rhabditida</taxon>
        <taxon>Tylenchina</taxon>
        <taxon>Cephalobomorpha</taxon>
        <taxon>Cephaloboidea</taxon>
        <taxon>Cephalobidae</taxon>
        <taxon>Acrobeloides</taxon>
    </lineage>
</organism>
<dbReference type="Proteomes" id="UP000887540">
    <property type="component" value="Unplaced"/>
</dbReference>
<evidence type="ECO:0000256" key="1">
    <source>
        <dbReference type="ARBA" id="ARBA00004496"/>
    </source>
</evidence>
<name>A0A914DZH4_9BILA</name>
<dbReference type="FunFam" id="3.30.590.10:FF:000011">
    <property type="entry name" value="Glutamine synthetase"/>
    <property type="match status" value="1"/>
</dbReference>
<evidence type="ECO:0000259" key="10">
    <source>
        <dbReference type="PROSITE" id="PS51987"/>
    </source>
</evidence>
<accession>A0A914DZH4</accession>
<evidence type="ECO:0000313" key="11">
    <source>
        <dbReference type="Proteomes" id="UP000887540"/>
    </source>
</evidence>
<dbReference type="GO" id="GO:0005737">
    <property type="term" value="C:cytoplasm"/>
    <property type="evidence" value="ECO:0007669"/>
    <property type="project" value="UniProtKB-SubCell"/>
</dbReference>
<dbReference type="InterPro" id="IPR014746">
    <property type="entry name" value="Gln_synth/guanido_kin_cat_dom"/>
</dbReference>
<comment type="similarity">
    <text evidence="2 8 9">Belongs to the glutamine synthetase family.</text>
</comment>
<dbReference type="PANTHER" id="PTHR20852:SF57">
    <property type="entry name" value="GLUTAMINE SYNTHETASE 2 CYTOPLASMIC"/>
    <property type="match status" value="1"/>
</dbReference>
<sequence>MPSHYLNLSTNGKIKVEYVWINVSGQTFQSKTRTLDFEPKTLSDVPMWTCVYDPVKETYLKPVGLYNDPFRLAPHKIVFCETLEKDMNPSFFNSRQRCNEVMEAAKDQHPWFGMEQEYTLLGADKHPLGWPKDGFPAPQVNAEGLAVYQMASGTGTVMGRKISECHYAACLYAGLSIAGTNAEELLSEWEYQIGPVEGIHLGDQVWMSRFLLYRVAEQFDVIVTFNPKIAAGDWSGAGCHCNFSTEKMRQPGGLKVILEACEKLSKAHKEHLAYYDAAQGKDNARRMIGRSTAPPLEECVVGIMNRTASIRVPLMVEQNGCGYLEDRRPAANCDPYLVTEAIVKTVCLGRKLSRVYAEDDFKKIQEKHKI</sequence>
<comment type="subcellular location">
    <subcellularLocation>
        <location evidence="1">Cytoplasm</location>
    </subcellularLocation>
</comment>
<dbReference type="WBParaSite" id="ACRNAN_scaffold475.g12319.t1">
    <property type="protein sequence ID" value="ACRNAN_scaffold475.g12319.t1"/>
    <property type="gene ID" value="ACRNAN_scaffold475.g12319"/>
</dbReference>
<dbReference type="InterPro" id="IPR008146">
    <property type="entry name" value="Gln_synth_cat_dom"/>
</dbReference>
<dbReference type="InterPro" id="IPR050292">
    <property type="entry name" value="Glutamine_Synthetase"/>
</dbReference>
<evidence type="ECO:0000256" key="5">
    <source>
        <dbReference type="ARBA" id="ARBA00022598"/>
    </source>
</evidence>
<dbReference type="PANTHER" id="PTHR20852">
    <property type="entry name" value="GLUTAMINE SYNTHETASE"/>
    <property type="match status" value="1"/>
</dbReference>
<protein>
    <recommendedName>
        <fullName evidence="3">glutamine synthetase</fullName>
        <ecNumber evidence="3">6.3.1.2</ecNumber>
    </recommendedName>
</protein>
<dbReference type="Gene3D" id="3.10.20.70">
    <property type="entry name" value="Glutamine synthetase, N-terminal domain"/>
    <property type="match status" value="1"/>
</dbReference>
<keyword evidence="5" id="KW-0436">Ligase</keyword>
<dbReference type="InterPro" id="IPR036651">
    <property type="entry name" value="Gln_synt_N_sf"/>
</dbReference>
<keyword evidence="7" id="KW-0067">ATP-binding</keyword>
<dbReference type="SMART" id="SM01230">
    <property type="entry name" value="Gln-synt_C"/>
    <property type="match status" value="1"/>
</dbReference>
<dbReference type="EC" id="6.3.1.2" evidence="3"/>
<evidence type="ECO:0000313" key="12">
    <source>
        <dbReference type="WBParaSite" id="ACRNAN_scaffold475.g12319.t1"/>
    </source>
</evidence>
<evidence type="ECO:0000256" key="2">
    <source>
        <dbReference type="ARBA" id="ARBA00009897"/>
    </source>
</evidence>
<dbReference type="PROSITE" id="PS51987">
    <property type="entry name" value="GS_CATALYTIC"/>
    <property type="match status" value="1"/>
</dbReference>
<feature type="domain" description="GS catalytic" evidence="10">
    <location>
        <begin position="94"/>
        <end position="370"/>
    </location>
</feature>
<dbReference type="SUPFAM" id="SSF54368">
    <property type="entry name" value="Glutamine synthetase, N-terminal domain"/>
    <property type="match status" value="1"/>
</dbReference>
<keyword evidence="11" id="KW-1185">Reference proteome</keyword>
<reference evidence="12" key="1">
    <citation type="submission" date="2022-11" db="UniProtKB">
        <authorList>
            <consortium name="WormBaseParasite"/>
        </authorList>
    </citation>
    <scope>IDENTIFICATION</scope>
</reference>
<evidence type="ECO:0000256" key="8">
    <source>
        <dbReference type="PROSITE-ProRule" id="PRU01331"/>
    </source>
</evidence>
<evidence type="ECO:0000256" key="9">
    <source>
        <dbReference type="RuleBase" id="RU000384"/>
    </source>
</evidence>
<evidence type="ECO:0000256" key="3">
    <source>
        <dbReference type="ARBA" id="ARBA00012937"/>
    </source>
</evidence>
<keyword evidence="6" id="KW-0547">Nucleotide-binding</keyword>
<proteinExistence type="inferred from homology"/>
<evidence type="ECO:0000256" key="4">
    <source>
        <dbReference type="ARBA" id="ARBA00022490"/>
    </source>
</evidence>
<dbReference type="GO" id="GO:0006542">
    <property type="term" value="P:glutamine biosynthetic process"/>
    <property type="evidence" value="ECO:0007669"/>
    <property type="project" value="InterPro"/>
</dbReference>
<keyword evidence="4" id="KW-0963">Cytoplasm</keyword>